<keyword evidence="2" id="KW-1185">Reference proteome</keyword>
<gene>
    <name evidence="1" type="ORF">GCM10011410_29260</name>
</gene>
<accession>A0A916UIH4</accession>
<evidence type="ECO:0000313" key="1">
    <source>
        <dbReference type="EMBL" id="GGC74168.1"/>
    </source>
</evidence>
<reference evidence="1" key="1">
    <citation type="journal article" date="2014" name="Int. J. Syst. Evol. Microbiol.">
        <title>Complete genome sequence of Corynebacterium casei LMG S-19264T (=DSM 44701T), isolated from a smear-ripened cheese.</title>
        <authorList>
            <consortium name="US DOE Joint Genome Institute (JGI-PGF)"/>
            <person name="Walter F."/>
            <person name="Albersmeier A."/>
            <person name="Kalinowski J."/>
            <person name="Ruckert C."/>
        </authorList>
    </citation>
    <scope>NUCLEOTIDE SEQUENCE</scope>
    <source>
        <strain evidence="1">CGMCC 1.15478</strain>
    </source>
</reference>
<dbReference type="EMBL" id="BMJH01000003">
    <property type="protein sequence ID" value="GGC74168.1"/>
    <property type="molecule type" value="Genomic_DNA"/>
</dbReference>
<organism evidence="1 2">
    <name type="scientific">Hoyosella rhizosphaerae</name>
    <dbReference type="NCBI Taxonomy" id="1755582"/>
    <lineage>
        <taxon>Bacteria</taxon>
        <taxon>Bacillati</taxon>
        <taxon>Actinomycetota</taxon>
        <taxon>Actinomycetes</taxon>
        <taxon>Mycobacteriales</taxon>
        <taxon>Hoyosellaceae</taxon>
        <taxon>Hoyosella</taxon>
    </lineage>
</organism>
<protein>
    <submittedName>
        <fullName evidence="1">Uncharacterized protein</fullName>
    </submittedName>
</protein>
<reference evidence="1" key="2">
    <citation type="submission" date="2020-09" db="EMBL/GenBank/DDBJ databases">
        <authorList>
            <person name="Sun Q."/>
            <person name="Zhou Y."/>
        </authorList>
    </citation>
    <scope>NUCLEOTIDE SEQUENCE</scope>
    <source>
        <strain evidence="1">CGMCC 1.15478</strain>
    </source>
</reference>
<dbReference type="Proteomes" id="UP000641514">
    <property type="component" value="Unassembled WGS sequence"/>
</dbReference>
<sequence>MSGSLRRFTPEFKVDAHKASDEVNGALRIPVDLWERGEGVVRKAVAKTMRDNGIQGISPPGGDQKRCLSMRLRTRSRIW</sequence>
<proteinExistence type="predicted"/>
<name>A0A916UIH4_9ACTN</name>
<dbReference type="RefSeq" id="WP_188676544.1">
    <property type="nucleotide sequence ID" value="NZ_BMJH01000003.1"/>
</dbReference>
<dbReference type="AlphaFoldDB" id="A0A916UIH4"/>
<comment type="caution">
    <text evidence="1">The sequence shown here is derived from an EMBL/GenBank/DDBJ whole genome shotgun (WGS) entry which is preliminary data.</text>
</comment>
<evidence type="ECO:0000313" key="2">
    <source>
        <dbReference type="Proteomes" id="UP000641514"/>
    </source>
</evidence>